<keyword evidence="1" id="KW-1133">Transmembrane helix</keyword>
<dbReference type="EMBL" id="QJKF01000004">
    <property type="protein sequence ID" value="PXX65234.1"/>
    <property type="molecule type" value="Genomic_DNA"/>
</dbReference>
<gene>
    <name evidence="2" type="ORF">DFR70_104296</name>
</gene>
<keyword evidence="1" id="KW-0812">Transmembrane</keyword>
<comment type="caution">
    <text evidence="2">The sequence shown here is derived from an EMBL/GenBank/DDBJ whole genome shotgun (WGS) entry which is preliminary data.</text>
</comment>
<reference evidence="2 3" key="1">
    <citation type="submission" date="2018-05" db="EMBL/GenBank/DDBJ databases">
        <title>Genomic Encyclopedia of Type Strains, Phase IV (KMG-IV): sequencing the most valuable type-strain genomes for metagenomic binning, comparative biology and taxonomic classification.</title>
        <authorList>
            <person name="Goeker M."/>
        </authorList>
    </citation>
    <scope>NUCLEOTIDE SEQUENCE [LARGE SCALE GENOMIC DNA]</scope>
    <source>
        <strain evidence="2 3">DSM 44704</strain>
    </source>
</reference>
<dbReference type="AlphaFoldDB" id="A0A318K154"/>
<sequence length="468" mass="49513">MARIEQATAVLRPSPTAELTARDSPGALRDSPAALRVAFLREQFDPARLRLFAGSSPGRLIAIGLLLITACVAAGWVTGTTVGDRQHTLNVLLDDTEPDAYSAHRLYTSLSIADAAASTAFIAGGLEPQAVRDRYSQAVGEAAAELVAETGRASGEPNGADDTDTRLRTGIATNLPVYTGVVETARANNRSGHPVGAAYLSEASNQMQTTVLPMAEELQSRRQAAVTEAQRNHVRPPWTAIVLVVLALVALVWAQFELAKRWRRVLNPGLLLASAAVLVLLGWTVVAGAVSATSMIHGRDDGAVPASRLTESRILAQQARSAETLKLVSRDATGDYDRTYDANIARLADLLGGYPSSAPAAEEVRNAIPALGRWRVAHQRMNDTLARGDYNGAAAVATGPGAADVAAQVEALDKALEQGIDTTRDTLRDNISRAARVLDFMGPGALVIGIVAAGCVGLGLWPRLREYR</sequence>
<accession>A0A318K154</accession>
<evidence type="ECO:0000313" key="3">
    <source>
        <dbReference type="Proteomes" id="UP000247569"/>
    </source>
</evidence>
<evidence type="ECO:0000313" key="2">
    <source>
        <dbReference type="EMBL" id="PXX65234.1"/>
    </source>
</evidence>
<dbReference type="Proteomes" id="UP000247569">
    <property type="component" value="Unassembled WGS sequence"/>
</dbReference>
<feature type="transmembrane region" description="Helical" evidence="1">
    <location>
        <begin position="238"/>
        <end position="256"/>
    </location>
</feature>
<protein>
    <recommendedName>
        <fullName evidence="4">Secreted protein</fullName>
    </recommendedName>
</protein>
<keyword evidence="1" id="KW-0472">Membrane</keyword>
<feature type="transmembrane region" description="Helical" evidence="1">
    <location>
        <begin position="268"/>
        <end position="290"/>
    </location>
</feature>
<dbReference type="OrthoDB" id="3218196at2"/>
<dbReference type="RefSeq" id="WP_040739660.1">
    <property type="nucleotide sequence ID" value="NZ_QJKF01000004.1"/>
</dbReference>
<name>A0A318K154_9NOCA</name>
<feature type="transmembrane region" description="Helical" evidence="1">
    <location>
        <begin position="437"/>
        <end position="461"/>
    </location>
</feature>
<keyword evidence="3" id="KW-1185">Reference proteome</keyword>
<proteinExistence type="predicted"/>
<organism evidence="2 3">
    <name type="scientific">Nocardia tenerifensis</name>
    <dbReference type="NCBI Taxonomy" id="228006"/>
    <lineage>
        <taxon>Bacteria</taxon>
        <taxon>Bacillati</taxon>
        <taxon>Actinomycetota</taxon>
        <taxon>Actinomycetes</taxon>
        <taxon>Mycobacteriales</taxon>
        <taxon>Nocardiaceae</taxon>
        <taxon>Nocardia</taxon>
    </lineage>
</organism>
<evidence type="ECO:0000256" key="1">
    <source>
        <dbReference type="SAM" id="Phobius"/>
    </source>
</evidence>
<evidence type="ECO:0008006" key="4">
    <source>
        <dbReference type="Google" id="ProtNLM"/>
    </source>
</evidence>
<feature type="transmembrane region" description="Helical" evidence="1">
    <location>
        <begin position="60"/>
        <end position="79"/>
    </location>
</feature>